<reference evidence="2 3" key="1">
    <citation type="submission" date="2019-01" db="EMBL/GenBank/DDBJ databases">
        <title>Sequencing of cultivated peanut Arachis hypogaea provides insights into genome evolution and oil improvement.</title>
        <authorList>
            <person name="Chen X."/>
        </authorList>
    </citation>
    <scope>NUCLEOTIDE SEQUENCE [LARGE SCALE GENOMIC DNA]</scope>
    <source>
        <strain evidence="3">cv. Fuhuasheng</strain>
        <tissue evidence="2">Leaves</tissue>
    </source>
</reference>
<protein>
    <submittedName>
        <fullName evidence="2">Uncharacterized protein</fullName>
    </submittedName>
</protein>
<accession>A0A444WZ93</accession>
<dbReference type="Proteomes" id="UP000289738">
    <property type="component" value="Chromosome B10"/>
</dbReference>
<proteinExistence type="predicted"/>
<keyword evidence="3" id="KW-1185">Reference proteome</keyword>
<organism evidence="2 3">
    <name type="scientific">Arachis hypogaea</name>
    <name type="common">Peanut</name>
    <dbReference type="NCBI Taxonomy" id="3818"/>
    <lineage>
        <taxon>Eukaryota</taxon>
        <taxon>Viridiplantae</taxon>
        <taxon>Streptophyta</taxon>
        <taxon>Embryophyta</taxon>
        <taxon>Tracheophyta</taxon>
        <taxon>Spermatophyta</taxon>
        <taxon>Magnoliopsida</taxon>
        <taxon>eudicotyledons</taxon>
        <taxon>Gunneridae</taxon>
        <taxon>Pentapetalae</taxon>
        <taxon>rosids</taxon>
        <taxon>fabids</taxon>
        <taxon>Fabales</taxon>
        <taxon>Fabaceae</taxon>
        <taxon>Papilionoideae</taxon>
        <taxon>50 kb inversion clade</taxon>
        <taxon>dalbergioids sensu lato</taxon>
        <taxon>Dalbergieae</taxon>
        <taxon>Pterocarpus clade</taxon>
        <taxon>Arachis</taxon>
    </lineage>
</organism>
<name>A0A444WZ93_ARAHY</name>
<evidence type="ECO:0000256" key="1">
    <source>
        <dbReference type="SAM" id="Coils"/>
    </source>
</evidence>
<sequence>MCHKEPSAVVHFETMPAYQGDDLVGDIRVLHRSVNSLPPTPTPLPPVLIPTPPILPFSESSYNKRKTSKSGVSNIGDTGFDGVKFYERHILSHSFISMDDASIRNHLQVLIQVGIRSAGVCSSLLKELDKTPLNTTQRSLEALQAEAAALQGEEKELEEEKDFSTIPLPYRSCCIGLSRIAATRAILMTVDKILLSSSS</sequence>
<keyword evidence="1" id="KW-0175">Coiled coil</keyword>
<gene>
    <name evidence="2" type="ORF">Ahy_B10g101331</name>
</gene>
<feature type="coiled-coil region" evidence="1">
    <location>
        <begin position="133"/>
        <end position="160"/>
    </location>
</feature>
<comment type="caution">
    <text evidence="2">The sequence shown here is derived from an EMBL/GenBank/DDBJ whole genome shotgun (WGS) entry which is preliminary data.</text>
</comment>
<evidence type="ECO:0000313" key="2">
    <source>
        <dbReference type="EMBL" id="RYQ82766.1"/>
    </source>
</evidence>
<evidence type="ECO:0000313" key="3">
    <source>
        <dbReference type="Proteomes" id="UP000289738"/>
    </source>
</evidence>
<dbReference type="AlphaFoldDB" id="A0A444WZ93"/>
<dbReference type="EMBL" id="SDMP01000020">
    <property type="protein sequence ID" value="RYQ82766.1"/>
    <property type="molecule type" value="Genomic_DNA"/>
</dbReference>